<comment type="similarity">
    <text evidence="1">Belongs to the complex I 24 kDa subunit family.</text>
</comment>
<dbReference type="Pfam" id="PF01257">
    <property type="entry name" value="2Fe-2S_thioredx"/>
    <property type="match status" value="1"/>
</dbReference>
<keyword evidence="2 7" id="KW-0001">2Fe-2S</keyword>
<dbReference type="PANTHER" id="PTHR43342:SF1">
    <property type="entry name" value="BIFURCATING [FEFE] HYDROGENASE GAMMA SUBUNIT"/>
    <property type="match status" value="1"/>
</dbReference>
<accession>A0A484HBZ0</accession>
<keyword evidence="8" id="KW-0560">Oxidoreductase</keyword>
<evidence type="ECO:0000256" key="3">
    <source>
        <dbReference type="ARBA" id="ARBA00022723"/>
    </source>
</evidence>
<dbReference type="CDD" id="cd03064">
    <property type="entry name" value="TRX_Fd_NuoE"/>
    <property type="match status" value="1"/>
</dbReference>
<feature type="binding site" evidence="7">
    <location>
        <position position="80"/>
    </location>
    <ligand>
        <name>[2Fe-2S] cluster</name>
        <dbReference type="ChEBI" id="CHEBI:190135"/>
    </ligand>
</feature>
<keyword evidence="4 7" id="KW-0408">Iron</keyword>
<reference evidence="8" key="1">
    <citation type="submission" date="2019-01" db="EMBL/GenBank/DDBJ databases">
        <authorList>
            <consortium name="Genoscope - CEA"/>
            <person name="William W."/>
        </authorList>
    </citation>
    <scope>NUCLEOTIDE SEQUENCE</scope>
    <source>
        <strain evidence="8">CR-1</strain>
    </source>
</reference>
<evidence type="ECO:0000256" key="6">
    <source>
        <dbReference type="ARBA" id="ARBA00034078"/>
    </source>
</evidence>
<evidence type="ECO:0000313" key="8">
    <source>
        <dbReference type="EMBL" id="VEN72813.1"/>
    </source>
</evidence>
<dbReference type="GO" id="GO:0046872">
    <property type="term" value="F:metal ion binding"/>
    <property type="evidence" value="ECO:0007669"/>
    <property type="project" value="UniProtKB-KW"/>
</dbReference>
<feature type="binding site" evidence="7">
    <location>
        <position position="120"/>
    </location>
    <ligand>
        <name>[2Fe-2S] cluster</name>
        <dbReference type="ChEBI" id="CHEBI:190135"/>
    </ligand>
</feature>
<dbReference type="InterPro" id="IPR028431">
    <property type="entry name" value="NADP_DH_HndA-like"/>
</dbReference>
<comment type="cofactor">
    <cofactor evidence="6">
        <name>[2Fe-2S] cluster</name>
        <dbReference type="ChEBI" id="CHEBI:190135"/>
    </cofactor>
</comment>
<dbReference type="EC" id="1.17.1.9" evidence="8"/>
<name>A0A484HBZ0_9BACT</name>
<comment type="cofactor">
    <cofactor evidence="7">
        <name>[2Fe-2S] cluster</name>
        <dbReference type="ChEBI" id="CHEBI:190135"/>
    </cofactor>
    <text evidence="7">Binds 1 [2Fe-2S] cluster.</text>
</comment>
<evidence type="ECO:0000256" key="4">
    <source>
        <dbReference type="ARBA" id="ARBA00023004"/>
    </source>
</evidence>
<keyword evidence="3 7" id="KW-0479">Metal-binding</keyword>
<sequence>MKERLGPILEPYRGRGDRLVPILQMVQAELGYLPDEAMIEIADTTGLPESRVYAVASFYGQFRFTPSGKHKVMVCRGTACHVKGAKRILEETERHLGIKEDETTEDLEYTLETVACIGCCALAPCVMIDDDVEANLTPRKVTEIFEERK</sequence>
<dbReference type="GO" id="GO:0008863">
    <property type="term" value="F:formate dehydrogenase (NAD+) activity"/>
    <property type="evidence" value="ECO:0007669"/>
    <property type="project" value="UniProtKB-EC"/>
</dbReference>
<evidence type="ECO:0000256" key="2">
    <source>
        <dbReference type="ARBA" id="ARBA00022714"/>
    </source>
</evidence>
<keyword evidence="5 7" id="KW-0411">Iron-sulfur</keyword>
<dbReference type="AlphaFoldDB" id="A0A484HBZ0"/>
<dbReference type="PANTHER" id="PTHR43342">
    <property type="entry name" value="NADH-QUINONE OXIDOREDUCTASE, E SUBUNIT"/>
    <property type="match status" value="1"/>
</dbReference>
<dbReference type="InterPro" id="IPR036249">
    <property type="entry name" value="Thioredoxin-like_sf"/>
</dbReference>
<evidence type="ECO:0000256" key="1">
    <source>
        <dbReference type="ARBA" id="ARBA00010643"/>
    </source>
</evidence>
<dbReference type="InterPro" id="IPR042128">
    <property type="entry name" value="NuoE_dom"/>
</dbReference>
<dbReference type="EMBL" id="CAACVI010000001">
    <property type="protein sequence ID" value="VEN72813.1"/>
    <property type="molecule type" value="Genomic_DNA"/>
</dbReference>
<organism evidence="8">
    <name type="scientific">uncultured Desulfobacteraceae bacterium</name>
    <dbReference type="NCBI Taxonomy" id="218296"/>
    <lineage>
        <taxon>Bacteria</taxon>
        <taxon>Pseudomonadati</taxon>
        <taxon>Thermodesulfobacteriota</taxon>
        <taxon>Desulfobacteria</taxon>
        <taxon>Desulfobacterales</taxon>
        <taxon>Desulfobacteraceae</taxon>
        <taxon>environmental samples</taxon>
    </lineage>
</organism>
<proteinExistence type="inferred from homology"/>
<dbReference type="SUPFAM" id="SSF52833">
    <property type="entry name" value="Thioredoxin-like"/>
    <property type="match status" value="1"/>
</dbReference>
<feature type="binding site" evidence="7">
    <location>
        <position position="116"/>
    </location>
    <ligand>
        <name>[2Fe-2S] cluster</name>
        <dbReference type="ChEBI" id="CHEBI:190135"/>
    </ligand>
</feature>
<dbReference type="GO" id="GO:0051537">
    <property type="term" value="F:2 iron, 2 sulfur cluster binding"/>
    <property type="evidence" value="ECO:0007669"/>
    <property type="project" value="UniProtKB-KW"/>
</dbReference>
<evidence type="ECO:0000256" key="7">
    <source>
        <dbReference type="PIRSR" id="PIRSR000216-1"/>
    </source>
</evidence>
<dbReference type="NCBIfam" id="NF005722">
    <property type="entry name" value="PRK07539.1-2"/>
    <property type="match status" value="1"/>
</dbReference>
<dbReference type="Gene3D" id="3.40.30.10">
    <property type="entry name" value="Glutaredoxin"/>
    <property type="match status" value="1"/>
</dbReference>
<gene>
    <name evidence="8" type="primary">fdhC</name>
    <name evidence="8" type="ORF">EPICR_10313</name>
</gene>
<dbReference type="InterPro" id="IPR041921">
    <property type="entry name" value="NuoE_N"/>
</dbReference>
<dbReference type="Gene3D" id="1.10.10.1590">
    <property type="entry name" value="NADH-quinone oxidoreductase subunit E"/>
    <property type="match status" value="1"/>
</dbReference>
<evidence type="ECO:0000256" key="5">
    <source>
        <dbReference type="ARBA" id="ARBA00023014"/>
    </source>
</evidence>
<feature type="binding site" evidence="7">
    <location>
        <position position="75"/>
    </location>
    <ligand>
        <name>[2Fe-2S] cluster</name>
        <dbReference type="ChEBI" id="CHEBI:190135"/>
    </ligand>
</feature>
<dbReference type="PIRSF" id="PIRSF000216">
    <property type="entry name" value="NADH_DH_24kDa"/>
    <property type="match status" value="1"/>
</dbReference>
<dbReference type="InterPro" id="IPR002023">
    <property type="entry name" value="NuoE-like"/>
</dbReference>
<protein>
    <submittedName>
        <fullName evidence="8">Formate dehydrogenase, gamma subunit</fullName>
        <ecNumber evidence="8">1.17.1.9</ecNumber>
    </submittedName>
</protein>